<reference evidence="2" key="1">
    <citation type="journal article" date="2012" name="J. Microbiol. Biotechnol.">
        <title>Ramlibacter ginsenosidimutans sp. nov., with ginsenoside-converting activity.</title>
        <authorList>
            <person name="Wang L."/>
            <person name="An D.S."/>
            <person name="Kim S.G."/>
            <person name="Jin F.X."/>
            <person name="Kim S.C."/>
            <person name="Lee S.T."/>
            <person name="Im W.T."/>
        </authorList>
    </citation>
    <scope>NUCLEOTIDE SEQUENCE</scope>
    <source>
        <strain evidence="2">KACC 17527</strain>
    </source>
</reference>
<feature type="chain" id="PRO_5037427135" evidence="1">
    <location>
        <begin position="24"/>
        <end position="224"/>
    </location>
</feature>
<gene>
    <name evidence="2" type="ORF">JJB11_11990</name>
</gene>
<keyword evidence="1" id="KW-0732">Signal</keyword>
<comment type="caution">
    <text evidence="2">The sequence shown here is derived from an EMBL/GenBank/DDBJ whole genome shotgun (WGS) entry which is preliminary data.</text>
</comment>
<evidence type="ECO:0000313" key="2">
    <source>
        <dbReference type="EMBL" id="MBK6006813.1"/>
    </source>
</evidence>
<dbReference type="RefSeq" id="WP_201170987.1">
    <property type="nucleotide sequence ID" value="NZ_JAEPWM010000004.1"/>
</dbReference>
<dbReference type="Proteomes" id="UP000630528">
    <property type="component" value="Unassembled WGS sequence"/>
</dbReference>
<evidence type="ECO:0000256" key="1">
    <source>
        <dbReference type="SAM" id="SignalP"/>
    </source>
</evidence>
<dbReference type="EMBL" id="JAEPWM010000004">
    <property type="protein sequence ID" value="MBK6006813.1"/>
    <property type="molecule type" value="Genomic_DNA"/>
</dbReference>
<evidence type="ECO:0000313" key="3">
    <source>
        <dbReference type="Proteomes" id="UP000630528"/>
    </source>
</evidence>
<feature type="signal peptide" evidence="1">
    <location>
        <begin position="1"/>
        <end position="23"/>
    </location>
</feature>
<sequence length="224" mass="23747">MPTSSPAALLLPLALALPPAAHALCTSDGVAQPAAVLERFVSADCADCWRDRTTPEPAAGTIAVDWVVPGAQGEDAPLSAVALEDGRDRLQVLGKPLPARSDAVFGRRQGKPVPLRLAQGEPFNDYIGTSMVLRAPGSQPWQAWLLLVEDLPAGTEGSPVERHLVRNVFRPEWGTTAGRSAGALAETRAMQIHPGTRPERLRLVAVLADARGHIRAISRTACTP</sequence>
<proteinExistence type="predicted"/>
<reference evidence="2" key="2">
    <citation type="submission" date="2021-01" db="EMBL/GenBank/DDBJ databases">
        <authorList>
            <person name="Kang M."/>
        </authorList>
    </citation>
    <scope>NUCLEOTIDE SEQUENCE</scope>
    <source>
        <strain evidence="2">KACC 17527</strain>
    </source>
</reference>
<protein>
    <submittedName>
        <fullName evidence="2">Uncharacterized protein</fullName>
    </submittedName>
</protein>
<accession>A0A934WMS6</accession>
<keyword evidence="3" id="KW-1185">Reference proteome</keyword>
<name>A0A934WMS6_9BURK</name>
<dbReference type="AlphaFoldDB" id="A0A934WMS6"/>
<organism evidence="2 3">
    <name type="scientific">Ramlibacter ginsenosidimutans</name>
    <dbReference type="NCBI Taxonomy" id="502333"/>
    <lineage>
        <taxon>Bacteria</taxon>
        <taxon>Pseudomonadati</taxon>
        <taxon>Pseudomonadota</taxon>
        <taxon>Betaproteobacteria</taxon>
        <taxon>Burkholderiales</taxon>
        <taxon>Comamonadaceae</taxon>
        <taxon>Ramlibacter</taxon>
    </lineage>
</organism>